<keyword evidence="3" id="KW-0731">Sigma factor</keyword>
<dbReference type="RefSeq" id="WP_130161920.1">
    <property type="nucleotide sequence ID" value="NZ_SGIM01000005.1"/>
</dbReference>
<dbReference type="GO" id="GO:0016987">
    <property type="term" value="F:sigma factor activity"/>
    <property type="evidence" value="ECO:0007669"/>
    <property type="project" value="UniProtKB-KW"/>
</dbReference>
<dbReference type="SUPFAM" id="SSF88659">
    <property type="entry name" value="Sigma3 and sigma4 domains of RNA polymerase sigma factors"/>
    <property type="match status" value="1"/>
</dbReference>
<dbReference type="EMBL" id="SGIM01000005">
    <property type="protein sequence ID" value="RZF53027.1"/>
    <property type="molecule type" value="Genomic_DNA"/>
</dbReference>
<dbReference type="InterPro" id="IPR036388">
    <property type="entry name" value="WH-like_DNA-bd_sf"/>
</dbReference>
<dbReference type="PANTHER" id="PTHR43133">
    <property type="entry name" value="RNA POLYMERASE ECF-TYPE SIGMA FACTO"/>
    <property type="match status" value="1"/>
</dbReference>
<gene>
    <name evidence="8" type="ORF">EXE30_07815</name>
</gene>
<evidence type="ECO:0000256" key="5">
    <source>
        <dbReference type="ARBA" id="ARBA00023163"/>
    </source>
</evidence>
<dbReference type="SUPFAM" id="SSF88946">
    <property type="entry name" value="Sigma2 domain of RNA polymerase sigma factors"/>
    <property type="match status" value="1"/>
</dbReference>
<evidence type="ECO:0000256" key="4">
    <source>
        <dbReference type="ARBA" id="ARBA00023125"/>
    </source>
</evidence>
<evidence type="ECO:0000313" key="9">
    <source>
        <dbReference type="Proteomes" id="UP000292110"/>
    </source>
</evidence>
<dbReference type="InterPro" id="IPR013325">
    <property type="entry name" value="RNA_pol_sigma_r2"/>
</dbReference>
<keyword evidence="9" id="KW-1185">Reference proteome</keyword>
<proteinExistence type="inferred from homology"/>
<dbReference type="Pfam" id="PF04542">
    <property type="entry name" value="Sigma70_r2"/>
    <property type="match status" value="1"/>
</dbReference>
<evidence type="ECO:0000259" key="7">
    <source>
        <dbReference type="Pfam" id="PF08281"/>
    </source>
</evidence>
<feature type="domain" description="RNA polymerase sigma-70 region 2" evidence="6">
    <location>
        <begin position="23"/>
        <end position="87"/>
    </location>
</feature>
<dbReference type="InterPro" id="IPR039425">
    <property type="entry name" value="RNA_pol_sigma-70-like"/>
</dbReference>
<dbReference type="InterPro" id="IPR013249">
    <property type="entry name" value="RNA_pol_sigma70_r4_t2"/>
</dbReference>
<reference evidence="8 9" key="1">
    <citation type="submission" date="2019-02" db="EMBL/GenBank/DDBJ databases">
        <title>The draft genome of Acinetobacter halotolerans strain JCM 31009.</title>
        <authorList>
            <person name="Qin J."/>
            <person name="Feng Y."/>
            <person name="Nemec A."/>
            <person name="Zong Z."/>
        </authorList>
    </citation>
    <scope>NUCLEOTIDE SEQUENCE [LARGE SCALE GENOMIC DNA]</scope>
    <source>
        <strain evidence="8 9">JCM 31009</strain>
    </source>
</reference>
<dbReference type="Pfam" id="PF08281">
    <property type="entry name" value="Sigma70_r4_2"/>
    <property type="match status" value="1"/>
</dbReference>
<evidence type="ECO:0000256" key="1">
    <source>
        <dbReference type="ARBA" id="ARBA00010641"/>
    </source>
</evidence>
<dbReference type="InterPro" id="IPR013324">
    <property type="entry name" value="RNA_pol_sigma_r3/r4-like"/>
</dbReference>
<keyword evidence="2" id="KW-0805">Transcription regulation</keyword>
<evidence type="ECO:0000256" key="2">
    <source>
        <dbReference type="ARBA" id="ARBA00023015"/>
    </source>
</evidence>
<keyword evidence="4" id="KW-0238">DNA-binding</keyword>
<protein>
    <submittedName>
        <fullName evidence="8">RNA polymerase factor sigma-70</fullName>
    </submittedName>
</protein>
<evidence type="ECO:0000256" key="3">
    <source>
        <dbReference type="ARBA" id="ARBA00023082"/>
    </source>
</evidence>
<feature type="domain" description="RNA polymerase sigma factor 70 region 4 type 2" evidence="7">
    <location>
        <begin position="138"/>
        <end position="189"/>
    </location>
</feature>
<comment type="similarity">
    <text evidence="1">Belongs to the sigma-70 factor family. ECF subfamily.</text>
</comment>
<comment type="caution">
    <text evidence="8">The sequence shown here is derived from an EMBL/GenBank/DDBJ whole genome shotgun (WGS) entry which is preliminary data.</text>
</comment>
<dbReference type="NCBIfam" id="TIGR02943">
    <property type="entry name" value="Sig70_famx1"/>
    <property type="match status" value="1"/>
</dbReference>
<dbReference type="PANTHER" id="PTHR43133:SF8">
    <property type="entry name" value="RNA POLYMERASE SIGMA FACTOR HI_1459-RELATED"/>
    <property type="match status" value="1"/>
</dbReference>
<dbReference type="InterPro" id="IPR014289">
    <property type="entry name" value="RNA_pol_sigma-24-rel"/>
</dbReference>
<dbReference type="Proteomes" id="UP000292110">
    <property type="component" value="Unassembled WGS sequence"/>
</dbReference>
<dbReference type="AlphaFoldDB" id="A0A4Q6XJV0"/>
<dbReference type="InterPro" id="IPR007627">
    <property type="entry name" value="RNA_pol_sigma70_r2"/>
</dbReference>
<dbReference type="GO" id="GO:0006352">
    <property type="term" value="P:DNA-templated transcription initiation"/>
    <property type="evidence" value="ECO:0007669"/>
    <property type="project" value="InterPro"/>
</dbReference>
<sequence>MPEMTTSNANASQQLYNDDFLSELRQQMIKFAVLQLSSFHQAEDVVQEALLSALQHVASFSGRAAFKTWVFAILKNKIVDLIRKKTRLVSMSELFDDDDSALSVDALFDVAGHWQKSERPKAWLNPEEMMEQQDFWMIFDACLNHLPAKYAQVFMLREMIELSSDEICEKLELSISNLNVLMYRSRVRLRECLENKWLLQGDCSC</sequence>
<name>A0A4Q6XJV0_9GAMM</name>
<evidence type="ECO:0000259" key="6">
    <source>
        <dbReference type="Pfam" id="PF04542"/>
    </source>
</evidence>
<dbReference type="NCBIfam" id="TIGR02937">
    <property type="entry name" value="sigma70-ECF"/>
    <property type="match status" value="1"/>
</dbReference>
<dbReference type="Gene3D" id="1.10.1740.10">
    <property type="match status" value="1"/>
</dbReference>
<organism evidence="8 9">
    <name type="scientific">Acinetobacter halotolerans</name>
    <dbReference type="NCBI Taxonomy" id="1752076"/>
    <lineage>
        <taxon>Bacteria</taxon>
        <taxon>Pseudomonadati</taxon>
        <taxon>Pseudomonadota</taxon>
        <taxon>Gammaproteobacteria</taxon>
        <taxon>Moraxellales</taxon>
        <taxon>Moraxellaceae</taxon>
        <taxon>Acinetobacter</taxon>
    </lineage>
</organism>
<dbReference type="NCBIfam" id="NF009196">
    <property type="entry name" value="PRK12544.1"/>
    <property type="match status" value="1"/>
</dbReference>
<accession>A0A4Q6XJV0</accession>
<evidence type="ECO:0000313" key="8">
    <source>
        <dbReference type="EMBL" id="RZF53027.1"/>
    </source>
</evidence>
<dbReference type="InterPro" id="IPR014284">
    <property type="entry name" value="RNA_pol_sigma-70_dom"/>
</dbReference>
<dbReference type="Gene3D" id="1.10.10.10">
    <property type="entry name" value="Winged helix-like DNA-binding domain superfamily/Winged helix DNA-binding domain"/>
    <property type="match status" value="1"/>
</dbReference>
<dbReference type="GO" id="GO:0003677">
    <property type="term" value="F:DNA binding"/>
    <property type="evidence" value="ECO:0007669"/>
    <property type="project" value="UniProtKB-KW"/>
</dbReference>
<keyword evidence="5" id="KW-0804">Transcription</keyword>